<dbReference type="Pfam" id="PF00583">
    <property type="entry name" value="Acetyltransf_1"/>
    <property type="match status" value="1"/>
</dbReference>
<dbReference type="InterPro" id="IPR000182">
    <property type="entry name" value="GNAT_dom"/>
</dbReference>
<dbReference type="RefSeq" id="WP_109747223.1">
    <property type="nucleotide sequence ID" value="NZ_JANKBI010000010.1"/>
</dbReference>
<dbReference type="Proteomes" id="UP000245412">
    <property type="component" value="Unassembled WGS sequence"/>
</dbReference>
<gene>
    <name evidence="2" type="ORF">C7383_10973</name>
</gene>
<name>A0AB73T1Z9_9FIRM</name>
<dbReference type="PROSITE" id="PS51186">
    <property type="entry name" value="GNAT"/>
    <property type="match status" value="1"/>
</dbReference>
<organism evidence="2 3">
    <name type="scientific">Murimonas intestini</name>
    <dbReference type="NCBI Taxonomy" id="1337051"/>
    <lineage>
        <taxon>Bacteria</taxon>
        <taxon>Bacillati</taxon>
        <taxon>Bacillota</taxon>
        <taxon>Clostridia</taxon>
        <taxon>Lachnospirales</taxon>
        <taxon>Lachnospiraceae</taxon>
        <taxon>Murimonas</taxon>
    </lineage>
</organism>
<reference evidence="2 3" key="1">
    <citation type="submission" date="2018-05" db="EMBL/GenBank/DDBJ databases">
        <authorList>
            <person name="Goeker M."/>
            <person name="Huntemann M."/>
            <person name="Clum A."/>
            <person name="Pillay M."/>
            <person name="Palaniappan K."/>
            <person name="Varghese N."/>
            <person name="Mikhailova N."/>
            <person name="Stamatis D."/>
            <person name="Reddy T."/>
            <person name="Daum C."/>
            <person name="Shapiro N."/>
            <person name="Ivanova N."/>
            <person name="Kyrpides N."/>
            <person name="Woyke T."/>
        </authorList>
    </citation>
    <scope>NUCLEOTIDE SEQUENCE [LARGE SCALE GENOMIC DNA]</scope>
    <source>
        <strain evidence="2 3">DSM 26524</strain>
    </source>
</reference>
<evidence type="ECO:0000259" key="1">
    <source>
        <dbReference type="PROSITE" id="PS51186"/>
    </source>
</evidence>
<sequence length="186" mass="20825">MLLKEKEIILSDGRHCILRSACTEDAEDLVQYLKITSAETPYLMREPEEITLTSAQEKDFLQTMEEAKRELLLIARVDGKHAGNCSLSSCGSYKRYAHRCNIAIALYQEYCGMGLGKAMLNTVLETAAGCGYEQAELEVVTANTAAVRLYKSLGFEIYGEQPHSMKYKDGSYANEYLMVKNLTPVK</sequence>
<dbReference type="PANTHER" id="PTHR43415:SF3">
    <property type="entry name" value="GNAT-FAMILY ACETYLTRANSFERASE"/>
    <property type="match status" value="1"/>
</dbReference>
<dbReference type="PANTHER" id="PTHR43415">
    <property type="entry name" value="SPERMIDINE N(1)-ACETYLTRANSFERASE"/>
    <property type="match status" value="1"/>
</dbReference>
<dbReference type="GO" id="GO:0016747">
    <property type="term" value="F:acyltransferase activity, transferring groups other than amino-acyl groups"/>
    <property type="evidence" value="ECO:0007669"/>
    <property type="project" value="InterPro"/>
</dbReference>
<comment type="caution">
    <text evidence="2">The sequence shown here is derived from an EMBL/GenBank/DDBJ whole genome shotgun (WGS) entry which is preliminary data.</text>
</comment>
<proteinExistence type="predicted"/>
<keyword evidence="3" id="KW-1185">Reference proteome</keyword>
<dbReference type="EMBL" id="QGGY01000009">
    <property type="protein sequence ID" value="PWJ74337.1"/>
    <property type="molecule type" value="Genomic_DNA"/>
</dbReference>
<dbReference type="SUPFAM" id="SSF55729">
    <property type="entry name" value="Acyl-CoA N-acyltransferases (Nat)"/>
    <property type="match status" value="1"/>
</dbReference>
<evidence type="ECO:0000313" key="3">
    <source>
        <dbReference type="Proteomes" id="UP000245412"/>
    </source>
</evidence>
<accession>A0AB73T1Z9</accession>
<evidence type="ECO:0000313" key="2">
    <source>
        <dbReference type="EMBL" id="PWJ74337.1"/>
    </source>
</evidence>
<feature type="domain" description="N-acetyltransferase" evidence="1">
    <location>
        <begin position="16"/>
        <end position="183"/>
    </location>
</feature>
<dbReference type="InterPro" id="IPR016181">
    <property type="entry name" value="Acyl_CoA_acyltransferase"/>
</dbReference>
<dbReference type="AlphaFoldDB" id="A0AB73T1Z9"/>
<dbReference type="CDD" id="cd04301">
    <property type="entry name" value="NAT_SF"/>
    <property type="match status" value="1"/>
</dbReference>
<dbReference type="Gene3D" id="3.40.630.30">
    <property type="match status" value="1"/>
</dbReference>
<protein>
    <submittedName>
        <fullName evidence="2">L-amino acid N-acyltransferase YncA</fullName>
    </submittedName>
</protein>